<dbReference type="Pfam" id="PF13392">
    <property type="entry name" value="HNH_3"/>
    <property type="match status" value="1"/>
</dbReference>
<dbReference type="GO" id="GO:0004519">
    <property type="term" value="F:endonuclease activity"/>
    <property type="evidence" value="ECO:0007669"/>
    <property type="project" value="UniProtKB-KW"/>
</dbReference>
<evidence type="ECO:0000313" key="2">
    <source>
        <dbReference type="EMBL" id="MBA6150174.1"/>
    </source>
</evidence>
<name>A0A7W2LZZ7_9PSED</name>
<comment type="caution">
    <text evidence="2">The sequence shown here is derived from an EMBL/GenBank/DDBJ whole genome shotgun (WGS) entry which is preliminary data.</text>
</comment>
<dbReference type="RefSeq" id="WP_182337175.1">
    <property type="nucleotide sequence ID" value="NZ_JACGDA010000060.1"/>
</dbReference>
<dbReference type="Proteomes" id="UP000577346">
    <property type="component" value="Unassembled WGS sequence"/>
</dbReference>
<accession>A0A7W2LZZ7</accession>
<dbReference type="AlphaFoldDB" id="A0A7W2LZZ7"/>
<dbReference type="SUPFAM" id="SSF54060">
    <property type="entry name" value="His-Me finger endonucleases"/>
    <property type="match status" value="1"/>
</dbReference>
<feature type="domain" description="HNH nuclease" evidence="1">
    <location>
        <begin position="81"/>
        <end position="123"/>
    </location>
</feature>
<dbReference type="Gene3D" id="3.90.75.20">
    <property type="match status" value="1"/>
</dbReference>
<organism evidence="2 3">
    <name type="scientific">Pseudomonas juntendi</name>
    <dbReference type="NCBI Taxonomy" id="2666183"/>
    <lineage>
        <taxon>Bacteria</taxon>
        <taxon>Pseudomonadati</taxon>
        <taxon>Pseudomonadota</taxon>
        <taxon>Gammaproteobacteria</taxon>
        <taxon>Pseudomonadales</taxon>
        <taxon>Pseudomonadaceae</taxon>
        <taxon>Pseudomonas</taxon>
    </lineage>
</organism>
<protein>
    <submittedName>
        <fullName evidence="2">HNH endonuclease</fullName>
    </submittedName>
</protein>
<reference evidence="2 3" key="1">
    <citation type="submission" date="2020-07" db="EMBL/GenBank/DDBJ databases">
        <title>Diversity of carbapenemase encoding genes among Pseudomonas putida group clinical isolates in a tertiary Brazilian hospital.</title>
        <authorList>
            <person name="Alberto-Lei F."/>
            <person name="Nodari C.S."/>
            <person name="Streling A.P."/>
            <person name="Paulino J.T."/>
            <person name="Bessa-Neto F.O."/>
            <person name="Cayo R."/>
            <person name="Gales A.C."/>
        </authorList>
    </citation>
    <scope>NUCLEOTIDE SEQUENCE [LARGE SCALE GENOMIC DNA]</scope>
    <source>
        <strain evidence="2 3">11213</strain>
    </source>
</reference>
<dbReference type="InterPro" id="IPR003615">
    <property type="entry name" value="HNH_nuc"/>
</dbReference>
<sequence length="205" mass="22995">MKSKYEIINNPIDIELLRSDLDYNPGDGSFTWKARSRDRFASDRAFNIFHGKYEGRPAGSIKTNKDGHSSCVIRIDRILFYAHRLAWAYVHGEAPAALDHINGDATDNRISNLRPATLSVNNRNAAMSRANTSGINGVVYLKDKRRWRAQATELVDGARKNINIGTFATRREAAEARIAWNEQNGYSDRHGESAQCLCPRSTLNG</sequence>
<dbReference type="InterPro" id="IPR044925">
    <property type="entry name" value="His-Me_finger_sf"/>
</dbReference>
<proteinExistence type="predicted"/>
<dbReference type="EMBL" id="JACGDA010000060">
    <property type="protein sequence ID" value="MBA6150174.1"/>
    <property type="molecule type" value="Genomic_DNA"/>
</dbReference>
<gene>
    <name evidence="2" type="ORF">H4C15_22150</name>
</gene>
<evidence type="ECO:0000259" key="1">
    <source>
        <dbReference type="Pfam" id="PF13392"/>
    </source>
</evidence>
<keyword evidence="2" id="KW-0378">Hydrolase</keyword>
<keyword evidence="2" id="KW-0540">Nuclease</keyword>
<keyword evidence="2" id="KW-0255">Endonuclease</keyword>
<evidence type="ECO:0000313" key="3">
    <source>
        <dbReference type="Proteomes" id="UP000577346"/>
    </source>
</evidence>